<dbReference type="InterPro" id="IPR006315">
    <property type="entry name" value="OM_autotransptr_brl_dom"/>
</dbReference>
<dbReference type="EMBL" id="ABLFQU030000130">
    <property type="protein sequence ID" value="EMM0028897.1"/>
    <property type="molecule type" value="Genomic_DNA"/>
</dbReference>
<proteinExistence type="predicted"/>
<sequence length="206" mass="23450">MQCATSYGDTKSYGLGGYTSIFFDNGFYTDFIAKYIHSTNVYSYLSPRDKENFSTNSYYADAEIGYRWGLSNEMFIESQFELTYGRIGGSKQNLANQTVIDNKDYNVLVGRTGVDFARKLTGKDWSIVAKIDTSYQFDILNDNQTILSDAYNETTVKFGHDSRVLVGARLAFELGKNTRVGIDYERSFGGKYNIDNELNLKVRYSF</sequence>
<dbReference type="NCBIfam" id="TIGR01414">
    <property type="entry name" value="autotrans_barl"/>
    <property type="match status" value="1"/>
</dbReference>
<dbReference type="RefSeq" id="WP_071602693.1">
    <property type="nucleotide sequence ID" value="NZ_BFGX01000177.1"/>
</dbReference>
<comment type="caution">
    <text evidence="2">The sequence shown here is derived from an EMBL/GenBank/DDBJ whole genome shotgun (WGS) entry which is preliminary data.</text>
</comment>
<evidence type="ECO:0000313" key="2">
    <source>
        <dbReference type="EMBL" id="EMM0028897.1"/>
    </source>
</evidence>
<organism evidence="2">
    <name type="scientific">Escherichia coli</name>
    <dbReference type="NCBI Taxonomy" id="562"/>
    <lineage>
        <taxon>Bacteria</taxon>
        <taxon>Pseudomonadati</taxon>
        <taxon>Pseudomonadota</taxon>
        <taxon>Gammaproteobacteria</taxon>
        <taxon>Enterobacterales</taxon>
        <taxon>Enterobacteriaceae</taxon>
        <taxon>Escherichia</taxon>
    </lineage>
</organism>
<accession>A0AAI9H3J8</accession>
<reference evidence="2" key="1">
    <citation type="submission" date="2024-02" db="EMBL/GenBank/DDBJ databases">
        <authorList>
            <consortium name="Clinical and Environmental Microbiology Branch: Whole genome sequencing antimicrobial resistance pathogens in the healthcare setting"/>
        </authorList>
    </citation>
    <scope>NUCLEOTIDE SEQUENCE</scope>
    <source>
        <strain evidence="2">2023CK-00345</strain>
    </source>
</reference>
<dbReference type="SUPFAM" id="SSF103515">
    <property type="entry name" value="Autotransporter"/>
    <property type="match status" value="1"/>
</dbReference>
<dbReference type="AlphaFoldDB" id="A0AAI9H3J8"/>
<gene>
    <name evidence="2" type="ORF">P6223_005634</name>
</gene>
<name>A0AAI9H3J8_ECOLX</name>
<dbReference type="InterPro" id="IPR005546">
    <property type="entry name" value="Autotransporte_beta"/>
</dbReference>
<dbReference type="GO" id="GO:0019867">
    <property type="term" value="C:outer membrane"/>
    <property type="evidence" value="ECO:0007669"/>
    <property type="project" value="InterPro"/>
</dbReference>
<dbReference type="Gene3D" id="2.40.128.130">
    <property type="entry name" value="Autotransporter beta-domain"/>
    <property type="match status" value="1"/>
</dbReference>
<dbReference type="PROSITE" id="PS51208">
    <property type="entry name" value="AUTOTRANSPORTER"/>
    <property type="match status" value="1"/>
</dbReference>
<dbReference type="InterPro" id="IPR036709">
    <property type="entry name" value="Autotransporte_beta_dom_sf"/>
</dbReference>
<feature type="domain" description="Autotransporter" evidence="1">
    <location>
        <begin position="1"/>
        <end position="206"/>
    </location>
</feature>
<protein>
    <submittedName>
        <fullName evidence="2">Autotransporter outer membrane beta-barrel domain-containing protein</fullName>
    </submittedName>
</protein>
<evidence type="ECO:0000259" key="1">
    <source>
        <dbReference type="PROSITE" id="PS51208"/>
    </source>
</evidence>
<dbReference type="Pfam" id="PF03797">
    <property type="entry name" value="Autotransporter"/>
    <property type="match status" value="1"/>
</dbReference>